<dbReference type="Proteomes" id="UP000275281">
    <property type="component" value="Unassembled WGS sequence"/>
</dbReference>
<keyword evidence="5" id="KW-0574">Periplasm</keyword>
<evidence type="ECO:0000313" key="10">
    <source>
        <dbReference type="Proteomes" id="UP000275281"/>
    </source>
</evidence>
<dbReference type="OrthoDB" id="9784896at2"/>
<comment type="subcellular location">
    <subcellularLocation>
        <location evidence="5">Periplasm</location>
    </subcellularLocation>
</comment>
<evidence type="ECO:0000256" key="3">
    <source>
        <dbReference type="ARBA" id="ARBA00023157"/>
    </source>
</evidence>
<dbReference type="PANTHER" id="PTHR35891">
    <property type="entry name" value="THIOL:DISULFIDE INTERCHANGE PROTEIN DSBA"/>
    <property type="match status" value="1"/>
</dbReference>
<evidence type="ECO:0000259" key="8">
    <source>
        <dbReference type="Pfam" id="PF01323"/>
    </source>
</evidence>
<dbReference type="Gene3D" id="3.40.30.10">
    <property type="entry name" value="Glutaredoxin"/>
    <property type="match status" value="1"/>
</dbReference>
<reference evidence="9 10" key="1">
    <citation type="submission" date="2018-11" db="EMBL/GenBank/DDBJ databases">
        <authorList>
            <person name="Ye M.-Q."/>
            <person name="Du Z.-J."/>
        </authorList>
    </citation>
    <scope>NUCLEOTIDE SEQUENCE [LARGE SCALE GENOMIC DNA]</scope>
    <source>
        <strain evidence="9 10">U0105</strain>
    </source>
</reference>
<dbReference type="EMBL" id="RPOK01000002">
    <property type="protein sequence ID" value="RPJ67192.1"/>
    <property type="molecule type" value="Genomic_DNA"/>
</dbReference>
<evidence type="ECO:0000256" key="6">
    <source>
        <dbReference type="PIRSR" id="PIRSR001488-1"/>
    </source>
</evidence>
<evidence type="ECO:0000313" key="9">
    <source>
        <dbReference type="EMBL" id="RPJ67192.1"/>
    </source>
</evidence>
<sequence length="208" mass="23503">MKAMQFFLGAIVFMSLSVQAQSFQPGKHYLEVEGFQSQGKSITEFFSFYCPACFKQEAIIKMIKDDLPRDVTFVRNHIDGMPGRDGNIEHMLTKASIVAAHIGKEDEIIDQIFKHIHVSRADFTSLDDIEAIFVQSGIDSRDFLRTYNSFGITAKAKQKQQNNQKLVNQGISSVPTLVINGKYKPVLSDIKTVEEYKSLVMYLLNKPA</sequence>
<evidence type="ECO:0000256" key="1">
    <source>
        <dbReference type="ARBA" id="ARBA00005791"/>
    </source>
</evidence>
<feature type="chain" id="PRO_5017971471" description="Thiol:disulfide interchange protein" evidence="7">
    <location>
        <begin position="21"/>
        <end position="208"/>
    </location>
</feature>
<keyword evidence="10" id="KW-1185">Reference proteome</keyword>
<feature type="domain" description="DSBA-like thioredoxin" evidence="8">
    <location>
        <begin position="42"/>
        <end position="192"/>
    </location>
</feature>
<dbReference type="GO" id="GO:0016491">
    <property type="term" value="F:oxidoreductase activity"/>
    <property type="evidence" value="ECO:0007669"/>
    <property type="project" value="InterPro"/>
</dbReference>
<evidence type="ECO:0000256" key="7">
    <source>
        <dbReference type="SAM" id="SignalP"/>
    </source>
</evidence>
<dbReference type="PROSITE" id="PS00194">
    <property type="entry name" value="THIOREDOXIN_1"/>
    <property type="match status" value="1"/>
</dbReference>
<dbReference type="InterPro" id="IPR050824">
    <property type="entry name" value="Thiol_disulfide_DsbA"/>
</dbReference>
<dbReference type="PANTHER" id="PTHR35891:SF2">
    <property type="entry name" value="THIOL:DISULFIDE INTERCHANGE PROTEIN DSBA"/>
    <property type="match status" value="1"/>
</dbReference>
<dbReference type="SUPFAM" id="SSF52833">
    <property type="entry name" value="Thioredoxin-like"/>
    <property type="match status" value="1"/>
</dbReference>
<evidence type="ECO:0000256" key="4">
    <source>
        <dbReference type="ARBA" id="ARBA00023284"/>
    </source>
</evidence>
<comment type="similarity">
    <text evidence="1">Belongs to the thioredoxin family. DsbA subfamily.</text>
</comment>
<dbReference type="Pfam" id="PF01323">
    <property type="entry name" value="DSBA"/>
    <property type="match status" value="1"/>
</dbReference>
<dbReference type="InterPro" id="IPR036249">
    <property type="entry name" value="Thioredoxin-like_sf"/>
</dbReference>
<dbReference type="InterPro" id="IPR001853">
    <property type="entry name" value="DSBA-like_thioredoxin_dom"/>
</dbReference>
<keyword evidence="2 7" id="KW-0732">Signal</keyword>
<feature type="disulfide bond" description="Redox-active" evidence="6">
    <location>
        <begin position="50"/>
        <end position="53"/>
    </location>
</feature>
<gene>
    <name evidence="9" type="ORF">DRW07_06550</name>
</gene>
<evidence type="ECO:0000256" key="5">
    <source>
        <dbReference type="PIRNR" id="PIRNR001488"/>
    </source>
</evidence>
<dbReference type="InterPro" id="IPR023205">
    <property type="entry name" value="DsbA/DsbL"/>
</dbReference>
<dbReference type="InterPro" id="IPR017937">
    <property type="entry name" value="Thioredoxin_CS"/>
</dbReference>
<name>A0A3N5Y0Y9_9ALTE</name>
<feature type="signal peptide" evidence="7">
    <location>
        <begin position="1"/>
        <end position="20"/>
    </location>
</feature>
<dbReference type="GO" id="GO:0042597">
    <property type="term" value="C:periplasmic space"/>
    <property type="evidence" value="ECO:0007669"/>
    <property type="project" value="UniProtKB-SubCell"/>
</dbReference>
<dbReference type="CDD" id="cd03019">
    <property type="entry name" value="DsbA_DsbA"/>
    <property type="match status" value="1"/>
</dbReference>
<accession>A0A3N5Y0Y9</accession>
<dbReference type="PIRSF" id="PIRSF001488">
    <property type="entry name" value="Tdi_protein"/>
    <property type="match status" value="1"/>
</dbReference>
<evidence type="ECO:0000256" key="2">
    <source>
        <dbReference type="ARBA" id="ARBA00022729"/>
    </source>
</evidence>
<keyword evidence="4" id="KW-0676">Redox-active center</keyword>
<dbReference type="AlphaFoldDB" id="A0A3N5Y0Y9"/>
<proteinExistence type="inferred from homology"/>
<keyword evidence="3 5" id="KW-1015">Disulfide bond</keyword>
<comment type="caution">
    <text evidence="9">The sequence shown here is derived from an EMBL/GenBank/DDBJ whole genome shotgun (WGS) entry which is preliminary data.</text>
</comment>
<organism evidence="9 10">
    <name type="scientific">Alteromonas sediminis</name>
    <dbReference type="NCBI Taxonomy" id="2259342"/>
    <lineage>
        <taxon>Bacteria</taxon>
        <taxon>Pseudomonadati</taxon>
        <taxon>Pseudomonadota</taxon>
        <taxon>Gammaproteobacteria</taxon>
        <taxon>Alteromonadales</taxon>
        <taxon>Alteromonadaceae</taxon>
        <taxon>Alteromonas/Salinimonas group</taxon>
        <taxon>Alteromonas</taxon>
    </lineage>
</organism>
<protein>
    <recommendedName>
        <fullName evidence="5">Thiol:disulfide interchange protein</fullName>
    </recommendedName>
</protein>